<feature type="region of interest" description="Disordered" evidence="1">
    <location>
        <begin position="296"/>
        <end position="321"/>
    </location>
</feature>
<keyword evidence="4" id="KW-1185">Reference proteome</keyword>
<evidence type="ECO:0000259" key="2">
    <source>
        <dbReference type="Pfam" id="PF03078"/>
    </source>
</evidence>
<reference evidence="3 4" key="1">
    <citation type="submission" date="2020-12" db="EMBL/GenBank/DDBJ databases">
        <title>Concerted genomic and epigenomic changes stabilize Arabidopsis allopolyploids.</title>
        <authorList>
            <person name="Chen Z."/>
        </authorList>
    </citation>
    <scope>NUCLEOTIDE SEQUENCE [LARGE SCALE GENOMIC DNA]</scope>
    <source>
        <strain evidence="3">As9502</strain>
        <tissue evidence="3">Leaf</tissue>
    </source>
</reference>
<feature type="domain" description="Arabidopsis retrotransposon Orf1 C-terminal" evidence="2">
    <location>
        <begin position="188"/>
        <end position="367"/>
    </location>
</feature>
<name>A0A8T1XDE9_ARASU</name>
<feature type="domain" description="Arabidopsis retrotransposon Orf1 C-terminal" evidence="2">
    <location>
        <begin position="1"/>
        <end position="184"/>
    </location>
</feature>
<accession>A0A8T1XDE9</accession>
<dbReference type="Pfam" id="PF03078">
    <property type="entry name" value="ATHILA"/>
    <property type="match status" value="2"/>
</dbReference>
<evidence type="ECO:0000313" key="3">
    <source>
        <dbReference type="EMBL" id="KAG7530285.1"/>
    </source>
</evidence>
<dbReference type="Proteomes" id="UP000694251">
    <property type="component" value="Unassembled WGS sequence"/>
</dbReference>
<dbReference type="InterPro" id="IPR004312">
    <property type="entry name" value="ATHILA_Orf1_C"/>
</dbReference>
<organism evidence="3 4">
    <name type="scientific">Arabidopsis suecica</name>
    <name type="common">Swedish thale-cress</name>
    <name type="synonym">Cardaminopsis suecica</name>
    <dbReference type="NCBI Taxonomy" id="45249"/>
    <lineage>
        <taxon>Eukaryota</taxon>
        <taxon>Viridiplantae</taxon>
        <taxon>Streptophyta</taxon>
        <taxon>Embryophyta</taxon>
        <taxon>Tracheophyta</taxon>
        <taxon>Spermatophyta</taxon>
        <taxon>Magnoliopsida</taxon>
        <taxon>eudicotyledons</taxon>
        <taxon>Gunneridae</taxon>
        <taxon>Pentapetalae</taxon>
        <taxon>rosids</taxon>
        <taxon>malvids</taxon>
        <taxon>Brassicales</taxon>
        <taxon>Brassicaceae</taxon>
        <taxon>Camelineae</taxon>
        <taxon>Arabidopsis</taxon>
    </lineage>
</organism>
<feature type="compositionally biased region" description="Basic residues" evidence="1">
    <location>
        <begin position="347"/>
        <end position="361"/>
    </location>
</feature>
<protein>
    <recommendedName>
        <fullName evidence="2">Arabidopsis retrotransposon Orf1 C-terminal domain-containing protein</fullName>
    </recommendedName>
</protein>
<gene>
    <name evidence="3" type="ORF">ISN44_Un102g000090</name>
</gene>
<proteinExistence type="predicted"/>
<feature type="region of interest" description="Disordered" evidence="1">
    <location>
        <begin position="347"/>
        <end position="416"/>
    </location>
</feature>
<sequence length="416" mass="47831">MQREEVATGKRILEAEEAVSEEEVEIIRDDAPAPVGRRNRPRRKREPTPSEYYQYLKELKFEGTRYPHKETMQELGRDVEYLMELANLATFMCCQFGGFKEESCQLLAILKVHFHVDDSEKEERGGLGYITFKVKGVKYALDISHLDTIFGFPSGEGIRQDYDQDELLSLCAKIAVQSPTRPPRERLAGIHLGTPDVHPKYLDLDYLRGKDYLDKKTLSDHYIFKFNHPEFGPSLLPLPCENRTSVRTRRNSNFMPSPSALNIDIGGAREEEQEYTQADYEHEEYYPTEFEQKVKFEQHSEQPEKETNEFEQAHSEEGADQGRDEIAEVHKKLGVLEELGNLHSKTMKGFKKKMKTMKKSLKGMAAQIKDFLNKPRPPSPTPEVRRSGSTSSAARRAERIDQPRASLFEPREVSPS</sequence>
<dbReference type="AlphaFoldDB" id="A0A8T1XDE9"/>
<comment type="caution">
    <text evidence="3">The sequence shown here is derived from an EMBL/GenBank/DDBJ whole genome shotgun (WGS) entry which is preliminary data.</text>
</comment>
<dbReference type="EMBL" id="JAEFBJ010000102">
    <property type="protein sequence ID" value="KAG7530285.1"/>
    <property type="molecule type" value="Genomic_DNA"/>
</dbReference>
<evidence type="ECO:0000313" key="4">
    <source>
        <dbReference type="Proteomes" id="UP000694251"/>
    </source>
</evidence>
<feature type="region of interest" description="Disordered" evidence="1">
    <location>
        <begin position="23"/>
        <end position="47"/>
    </location>
</feature>
<evidence type="ECO:0000256" key="1">
    <source>
        <dbReference type="SAM" id="MobiDB-lite"/>
    </source>
</evidence>